<reference evidence="1" key="1">
    <citation type="submission" date="2022-08" db="EMBL/GenBank/DDBJ databases">
        <title>Draft genome sequence of Lysinibacillus sp. strain KH24.</title>
        <authorList>
            <person name="Kanbe H."/>
            <person name="Itoh H."/>
        </authorList>
    </citation>
    <scope>NUCLEOTIDE SEQUENCE</scope>
    <source>
        <strain evidence="1">KH24</strain>
    </source>
</reference>
<dbReference type="EMBL" id="BRZA01000001">
    <property type="protein sequence ID" value="GLC87896.1"/>
    <property type="molecule type" value="Genomic_DNA"/>
</dbReference>
<dbReference type="RefSeq" id="WP_264987611.1">
    <property type="nucleotide sequence ID" value="NZ_BRZA01000001.1"/>
</dbReference>
<proteinExistence type="predicted"/>
<evidence type="ECO:0000313" key="2">
    <source>
        <dbReference type="Proteomes" id="UP001065593"/>
    </source>
</evidence>
<organism evidence="1 2">
    <name type="scientific">Lysinibacillus piscis</name>
    <dbReference type="NCBI Taxonomy" id="2518931"/>
    <lineage>
        <taxon>Bacteria</taxon>
        <taxon>Bacillati</taxon>
        <taxon>Bacillota</taxon>
        <taxon>Bacilli</taxon>
        <taxon>Bacillales</taxon>
        <taxon>Bacillaceae</taxon>
        <taxon>Lysinibacillus</taxon>
    </lineage>
</organism>
<keyword evidence="2" id="KW-1185">Reference proteome</keyword>
<accession>A0ABQ5NHR7</accession>
<evidence type="ECO:0008006" key="3">
    <source>
        <dbReference type="Google" id="ProtNLM"/>
    </source>
</evidence>
<comment type="caution">
    <text evidence="1">The sequence shown here is derived from an EMBL/GenBank/DDBJ whole genome shotgun (WGS) entry which is preliminary data.</text>
</comment>
<sequence length="128" mass="15156">MYLSDPERLIDVYNAIQNENYALDTSIEINTLENVLYKDRINDVSFVLDNKFIVLIEHQSTICENMPLRLLLYIGRLYEKMTTNENIYGRTPIPLEAPEFLVLYNGHENVPKEEIQYLSDVFKEIHWN</sequence>
<protein>
    <recommendedName>
        <fullName evidence="3">Transposase</fullName>
    </recommendedName>
</protein>
<dbReference type="Proteomes" id="UP001065593">
    <property type="component" value="Unassembled WGS sequence"/>
</dbReference>
<name>A0ABQ5NHR7_9BACI</name>
<gene>
    <name evidence="1" type="ORF">LYSBPC_10230</name>
</gene>
<evidence type="ECO:0000313" key="1">
    <source>
        <dbReference type="EMBL" id="GLC87896.1"/>
    </source>
</evidence>